<feature type="region of interest" description="Disordered" evidence="1">
    <location>
        <begin position="1"/>
        <end position="63"/>
    </location>
</feature>
<keyword evidence="3" id="KW-1185">Reference proteome</keyword>
<proteinExistence type="predicted"/>
<gene>
    <name evidence="2" type="ORF">TrVE_jg7471</name>
</gene>
<sequence>MTGPPPLHPNSRRGSPSSRGLKTQGASAKKPSAMNVEDEEGRPRHARARRGREPSGSSLQSKELSRYERIATRTLGTALTTLLLILLSIVLSSATSLISTIQTTQVPAASADSRANWALTNAGEWSAYVSTYYYVIDAPVRVESDGGGSGNGSGGGGGGGGGGSDSNTNSNNGNKPSRHALVHTSIPRNGLMAWLDRKLVQNPVPVLSATEVMVLLSSLPVFVNMPGMVNNIKVNEEGFGSVEGVLEGLFGSGIGVKAGEFYWRYYTSSTSTSPLLEEEERKDVTITKYLTSLAVHAVQTCTFLIALHSVPQLLKLNHVPRWAIYLIGLAWWGVDMRPEIAVAAGAAGSTLRQSWKLAGSMLGAMMGGKLCREWFPLQ</sequence>
<feature type="region of interest" description="Disordered" evidence="1">
    <location>
        <begin position="145"/>
        <end position="180"/>
    </location>
</feature>
<dbReference type="AlphaFoldDB" id="A0A9W7C948"/>
<evidence type="ECO:0000256" key="1">
    <source>
        <dbReference type="SAM" id="MobiDB-lite"/>
    </source>
</evidence>
<organism evidence="2 3">
    <name type="scientific">Triparma verrucosa</name>
    <dbReference type="NCBI Taxonomy" id="1606542"/>
    <lineage>
        <taxon>Eukaryota</taxon>
        <taxon>Sar</taxon>
        <taxon>Stramenopiles</taxon>
        <taxon>Ochrophyta</taxon>
        <taxon>Bolidophyceae</taxon>
        <taxon>Parmales</taxon>
        <taxon>Triparmaceae</taxon>
        <taxon>Triparma</taxon>
    </lineage>
</organism>
<dbReference type="EMBL" id="BRXX01000316">
    <property type="protein sequence ID" value="GMI04428.1"/>
    <property type="molecule type" value="Genomic_DNA"/>
</dbReference>
<feature type="compositionally biased region" description="Gly residues" evidence="1">
    <location>
        <begin position="145"/>
        <end position="164"/>
    </location>
</feature>
<evidence type="ECO:0000313" key="2">
    <source>
        <dbReference type="EMBL" id="GMI04428.1"/>
    </source>
</evidence>
<evidence type="ECO:0000313" key="3">
    <source>
        <dbReference type="Proteomes" id="UP001165160"/>
    </source>
</evidence>
<dbReference type="Proteomes" id="UP001165160">
    <property type="component" value="Unassembled WGS sequence"/>
</dbReference>
<protein>
    <submittedName>
        <fullName evidence="2">Uncharacterized protein</fullName>
    </submittedName>
</protein>
<comment type="caution">
    <text evidence="2">The sequence shown here is derived from an EMBL/GenBank/DDBJ whole genome shotgun (WGS) entry which is preliminary data.</text>
</comment>
<accession>A0A9W7C948</accession>
<name>A0A9W7C948_9STRA</name>
<reference evidence="3" key="1">
    <citation type="journal article" date="2023" name="Commun. Biol.">
        <title>Genome analysis of Parmales, the sister group of diatoms, reveals the evolutionary specialization of diatoms from phago-mixotrophs to photoautotrophs.</title>
        <authorList>
            <person name="Ban H."/>
            <person name="Sato S."/>
            <person name="Yoshikawa S."/>
            <person name="Yamada K."/>
            <person name="Nakamura Y."/>
            <person name="Ichinomiya M."/>
            <person name="Sato N."/>
            <person name="Blanc-Mathieu R."/>
            <person name="Endo H."/>
            <person name="Kuwata A."/>
            <person name="Ogata H."/>
        </authorList>
    </citation>
    <scope>NUCLEOTIDE SEQUENCE [LARGE SCALE GENOMIC DNA]</scope>
    <source>
        <strain evidence="3">NIES 3699</strain>
    </source>
</reference>
<feature type="compositionally biased region" description="Low complexity" evidence="1">
    <location>
        <begin position="165"/>
        <end position="174"/>
    </location>
</feature>